<feature type="transmembrane region" description="Helical" evidence="11">
    <location>
        <begin position="415"/>
        <end position="434"/>
    </location>
</feature>
<feature type="transmembrane region" description="Helical" evidence="11">
    <location>
        <begin position="108"/>
        <end position="128"/>
    </location>
</feature>
<dbReference type="PANTHER" id="PTHR48023">
    <property type="entry name" value="D-XYLOSE-PROTON SYMPORTER-LIKE 2"/>
    <property type="match status" value="1"/>
</dbReference>
<organism evidence="13 14">
    <name type="scientific">Leifsonia shinshuensis</name>
    <dbReference type="NCBI Taxonomy" id="150026"/>
    <lineage>
        <taxon>Bacteria</taxon>
        <taxon>Bacillati</taxon>
        <taxon>Actinomycetota</taxon>
        <taxon>Actinomycetes</taxon>
        <taxon>Micrococcales</taxon>
        <taxon>Microbacteriaceae</taxon>
        <taxon>Leifsonia</taxon>
    </lineage>
</organism>
<dbReference type="GO" id="GO:0022857">
    <property type="term" value="F:transmembrane transporter activity"/>
    <property type="evidence" value="ECO:0007669"/>
    <property type="project" value="InterPro"/>
</dbReference>
<dbReference type="Gene3D" id="1.20.1250.20">
    <property type="entry name" value="MFS general substrate transporter like domains"/>
    <property type="match status" value="1"/>
</dbReference>
<keyword evidence="6 11" id="KW-0812">Transmembrane</keyword>
<dbReference type="InterPro" id="IPR005829">
    <property type="entry name" value="Sugar_transporter_CS"/>
</dbReference>
<name>A0A853CS69_9MICO</name>
<feature type="compositionally biased region" description="Pro residues" evidence="10">
    <location>
        <begin position="17"/>
        <end position="30"/>
    </location>
</feature>
<dbReference type="SUPFAM" id="SSF103473">
    <property type="entry name" value="MFS general substrate transporter"/>
    <property type="match status" value="1"/>
</dbReference>
<dbReference type="InterPro" id="IPR047984">
    <property type="entry name" value="XylE-like"/>
</dbReference>
<sequence length="486" mass="51643">MTASPHPETSAGAAEPRPAPASPAGAPPGPDDPRSRRFLRRVAVLATFGGLLFGYDTGVISGALPFMQFDQRPLTPLEEGTVVSSLLIGAALGSFLGGRIADRRGRRGLIGALAVVFFVAAIGCAFAPTIAVMIAARFVLGLAVGGASVTVPMYLAELSPAARRGRIVTQNELMIVSGQLAAFAVNAVLAALVPEHAAVWRWMLVVASLPAVVLFFGMLVVPESPRWLILHGRFAEGVAVLRRIRAEDQAEREAEEIRRHDERAVRTPLLRELAVPWIRRVFVIGLGIAMVQQLTGVNSIMYYGVQILQKSGFDQQGALIGQIANGVISVLATFVGIALLGRMGQRPLLITGLIGTTTSLLLVGGASALLAGSPALPFVVLTLTVTFLAFQQGAVSPVTWLMLAEIFPARIRGAAFGLAALILWLTNFLVGFLFPQLVDGLGISPTFFLFAVVGVGAVVFVARCLPETRGRSLETLEAELRERYSR</sequence>
<dbReference type="InterPro" id="IPR050820">
    <property type="entry name" value="MFS_Sugar_Transporter"/>
</dbReference>
<dbReference type="NCBIfam" id="TIGR00879">
    <property type="entry name" value="SP"/>
    <property type="match status" value="1"/>
</dbReference>
<feature type="transmembrane region" description="Helical" evidence="11">
    <location>
        <begin position="348"/>
        <end position="372"/>
    </location>
</feature>
<feature type="transmembrane region" description="Helical" evidence="11">
    <location>
        <begin position="199"/>
        <end position="221"/>
    </location>
</feature>
<evidence type="ECO:0000256" key="1">
    <source>
        <dbReference type="ARBA" id="ARBA00004651"/>
    </source>
</evidence>
<keyword evidence="4" id="KW-1003">Cell membrane</keyword>
<comment type="caution">
    <text evidence="13">The sequence shown here is derived from an EMBL/GenBank/DDBJ whole genome shotgun (WGS) entry which is preliminary data.</text>
</comment>
<dbReference type="InterPro" id="IPR003663">
    <property type="entry name" value="Sugar/inositol_transpt"/>
</dbReference>
<evidence type="ECO:0000256" key="5">
    <source>
        <dbReference type="ARBA" id="ARBA00022597"/>
    </source>
</evidence>
<comment type="similarity">
    <text evidence="2 9">Belongs to the major facilitator superfamily. Sugar transporter (TC 2.A.1.1) family.</text>
</comment>
<evidence type="ECO:0000256" key="3">
    <source>
        <dbReference type="ARBA" id="ARBA00022448"/>
    </source>
</evidence>
<evidence type="ECO:0000256" key="7">
    <source>
        <dbReference type="ARBA" id="ARBA00022989"/>
    </source>
</evidence>
<feature type="region of interest" description="Disordered" evidence="10">
    <location>
        <begin position="1"/>
        <end position="33"/>
    </location>
</feature>
<feature type="transmembrane region" description="Helical" evidence="11">
    <location>
        <begin position="323"/>
        <end position="341"/>
    </location>
</feature>
<dbReference type="RefSeq" id="WP_179605440.1">
    <property type="nucleotide sequence ID" value="NZ_BAABEH010000001.1"/>
</dbReference>
<evidence type="ECO:0000256" key="11">
    <source>
        <dbReference type="SAM" id="Phobius"/>
    </source>
</evidence>
<dbReference type="PROSITE" id="PS00217">
    <property type="entry name" value="SUGAR_TRANSPORT_2"/>
    <property type="match status" value="1"/>
</dbReference>
<feature type="transmembrane region" description="Helical" evidence="11">
    <location>
        <begin position="446"/>
        <end position="465"/>
    </location>
</feature>
<feature type="domain" description="Major facilitator superfamily (MFS) profile" evidence="12">
    <location>
        <begin position="42"/>
        <end position="469"/>
    </location>
</feature>
<keyword evidence="8 11" id="KW-0472">Membrane</keyword>
<evidence type="ECO:0000256" key="9">
    <source>
        <dbReference type="RuleBase" id="RU003346"/>
    </source>
</evidence>
<evidence type="ECO:0000313" key="13">
    <source>
        <dbReference type="EMBL" id="NYJ23527.1"/>
    </source>
</evidence>
<dbReference type="AlphaFoldDB" id="A0A853CS69"/>
<feature type="transmembrane region" description="Helical" evidence="11">
    <location>
        <begin position="175"/>
        <end position="193"/>
    </location>
</feature>
<keyword evidence="5" id="KW-0762">Sugar transport</keyword>
<evidence type="ECO:0000256" key="8">
    <source>
        <dbReference type="ARBA" id="ARBA00023136"/>
    </source>
</evidence>
<evidence type="ECO:0000259" key="12">
    <source>
        <dbReference type="PROSITE" id="PS50850"/>
    </source>
</evidence>
<feature type="transmembrane region" description="Helical" evidence="11">
    <location>
        <begin position="134"/>
        <end position="155"/>
    </location>
</feature>
<dbReference type="InterPro" id="IPR020846">
    <property type="entry name" value="MFS_dom"/>
</dbReference>
<dbReference type="GO" id="GO:1904659">
    <property type="term" value="P:D-glucose transmembrane transport"/>
    <property type="evidence" value="ECO:0007669"/>
    <property type="project" value="TreeGrafter"/>
</dbReference>
<evidence type="ECO:0000256" key="6">
    <source>
        <dbReference type="ARBA" id="ARBA00022692"/>
    </source>
</evidence>
<keyword evidence="7 11" id="KW-1133">Transmembrane helix</keyword>
<feature type="transmembrane region" description="Helical" evidence="11">
    <location>
        <begin position="378"/>
        <end position="403"/>
    </location>
</feature>
<dbReference type="CDD" id="cd17359">
    <property type="entry name" value="MFS_XylE_like"/>
    <property type="match status" value="1"/>
</dbReference>
<comment type="subcellular location">
    <subcellularLocation>
        <location evidence="1">Cell membrane</location>
        <topology evidence="1">Multi-pass membrane protein</topology>
    </subcellularLocation>
</comment>
<dbReference type="Proteomes" id="UP000578352">
    <property type="component" value="Unassembled WGS sequence"/>
</dbReference>
<dbReference type="InterPro" id="IPR005828">
    <property type="entry name" value="MFS_sugar_transport-like"/>
</dbReference>
<dbReference type="PRINTS" id="PR00171">
    <property type="entry name" value="SUGRTRNSPORT"/>
</dbReference>
<dbReference type="InterPro" id="IPR036259">
    <property type="entry name" value="MFS_trans_sf"/>
</dbReference>
<keyword evidence="3 9" id="KW-0813">Transport</keyword>
<dbReference type="EMBL" id="JACCFL010000001">
    <property type="protein sequence ID" value="NYJ23527.1"/>
    <property type="molecule type" value="Genomic_DNA"/>
</dbReference>
<evidence type="ECO:0000256" key="10">
    <source>
        <dbReference type="SAM" id="MobiDB-lite"/>
    </source>
</evidence>
<dbReference type="PROSITE" id="PS50850">
    <property type="entry name" value="MFS"/>
    <property type="match status" value="1"/>
</dbReference>
<proteinExistence type="inferred from homology"/>
<reference evidence="13 14" key="1">
    <citation type="submission" date="2020-07" db="EMBL/GenBank/DDBJ databases">
        <title>Sequencing the genomes of 1000 actinobacteria strains.</title>
        <authorList>
            <person name="Klenk H.-P."/>
        </authorList>
    </citation>
    <scope>NUCLEOTIDE SEQUENCE [LARGE SCALE GENOMIC DNA]</scope>
    <source>
        <strain evidence="13 14">DSM 15165</strain>
    </source>
</reference>
<gene>
    <name evidence="13" type="ORF">HNR13_001814</name>
</gene>
<feature type="transmembrane region" description="Helical" evidence="11">
    <location>
        <begin position="82"/>
        <end position="101"/>
    </location>
</feature>
<dbReference type="PANTHER" id="PTHR48023:SF4">
    <property type="entry name" value="D-XYLOSE-PROTON SYMPORTER-LIKE 2"/>
    <property type="match status" value="1"/>
</dbReference>
<evidence type="ECO:0000256" key="4">
    <source>
        <dbReference type="ARBA" id="ARBA00022475"/>
    </source>
</evidence>
<dbReference type="Pfam" id="PF00083">
    <property type="entry name" value="Sugar_tr"/>
    <property type="match status" value="1"/>
</dbReference>
<dbReference type="GO" id="GO:0005886">
    <property type="term" value="C:plasma membrane"/>
    <property type="evidence" value="ECO:0007669"/>
    <property type="project" value="UniProtKB-SubCell"/>
</dbReference>
<feature type="transmembrane region" description="Helical" evidence="11">
    <location>
        <begin position="281"/>
        <end position="303"/>
    </location>
</feature>
<evidence type="ECO:0000256" key="2">
    <source>
        <dbReference type="ARBA" id="ARBA00010992"/>
    </source>
</evidence>
<dbReference type="FunFam" id="1.20.1250.20:FF:000218">
    <property type="entry name" value="facilitated trehalose transporter Tret1"/>
    <property type="match status" value="1"/>
</dbReference>
<accession>A0A853CS69</accession>
<protein>
    <submittedName>
        <fullName evidence="13">Major inositol transporter-like SP family MFS transporter</fullName>
    </submittedName>
</protein>
<feature type="transmembrane region" description="Helical" evidence="11">
    <location>
        <begin position="42"/>
        <end position="62"/>
    </location>
</feature>
<evidence type="ECO:0000313" key="14">
    <source>
        <dbReference type="Proteomes" id="UP000578352"/>
    </source>
</evidence>